<gene>
    <name evidence="6" type="ORF">AQJ11_14315</name>
</gene>
<keyword evidence="7" id="KW-1185">Reference proteome</keyword>
<evidence type="ECO:0000313" key="6">
    <source>
        <dbReference type="EMBL" id="KUN27789.1"/>
    </source>
</evidence>
<dbReference type="InterPro" id="IPR052032">
    <property type="entry name" value="ATP-dep_AA_Ligase"/>
</dbReference>
<dbReference type="PANTHER" id="PTHR43585">
    <property type="entry name" value="FUMIPYRROLE BIOSYNTHESIS PROTEIN C"/>
    <property type="match status" value="1"/>
</dbReference>
<dbReference type="GO" id="GO:0005524">
    <property type="term" value="F:ATP binding"/>
    <property type="evidence" value="ECO:0007669"/>
    <property type="project" value="UniProtKB-UniRule"/>
</dbReference>
<reference evidence="6 7" key="1">
    <citation type="submission" date="2015-10" db="EMBL/GenBank/DDBJ databases">
        <title>Draft genome sequence of Streptomyces corchorusii DSM 40340, type strain for the species Streptomyces corchorusii.</title>
        <authorList>
            <person name="Ruckert C."/>
            <person name="Winkler A."/>
            <person name="Kalinowski J."/>
            <person name="Kampfer P."/>
            <person name="Glaeser S."/>
        </authorList>
    </citation>
    <scope>NUCLEOTIDE SEQUENCE [LARGE SCALE GENOMIC DNA]</scope>
    <source>
        <strain evidence="6 7">DSM 40340</strain>
    </source>
</reference>
<evidence type="ECO:0000256" key="4">
    <source>
        <dbReference type="PROSITE-ProRule" id="PRU00409"/>
    </source>
</evidence>
<dbReference type="PANTHER" id="PTHR43585:SF2">
    <property type="entry name" value="ATP-GRASP ENZYME FSQD"/>
    <property type="match status" value="1"/>
</dbReference>
<keyword evidence="2 4" id="KW-0547">Nucleotide-binding</keyword>
<dbReference type="EMBL" id="LMWP01000016">
    <property type="protein sequence ID" value="KUN27789.1"/>
    <property type="molecule type" value="Genomic_DNA"/>
</dbReference>
<dbReference type="Proteomes" id="UP000053398">
    <property type="component" value="Unassembled WGS sequence"/>
</dbReference>
<evidence type="ECO:0000256" key="1">
    <source>
        <dbReference type="ARBA" id="ARBA00022598"/>
    </source>
</evidence>
<dbReference type="Gene3D" id="3.30.470.20">
    <property type="entry name" value="ATP-grasp fold, B domain"/>
    <property type="match status" value="1"/>
</dbReference>
<protein>
    <recommendedName>
        <fullName evidence="5">ATP-grasp domain-containing protein</fullName>
    </recommendedName>
</protein>
<dbReference type="GO" id="GO:0046872">
    <property type="term" value="F:metal ion binding"/>
    <property type="evidence" value="ECO:0007669"/>
    <property type="project" value="InterPro"/>
</dbReference>
<dbReference type="AlphaFoldDB" id="A0A124HN31"/>
<dbReference type="SUPFAM" id="SSF56059">
    <property type="entry name" value="Glutathione synthetase ATP-binding domain-like"/>
    <property type="match status" value="1"/>
</dbReference>
<organism evidence="6 7">
    <name type="scientific">Streptomyces corchorusii</name>
    <name type="common">Streptomyces chibaensis</name>
    <dbReference type="NCBI Taxonomy" id="1903"/>
    <lineage>
        <taxon>Bacteria</taxon>
        <taxon>Bacillati</taxon>
        <taxon>Actinomycetota</taxon>
        <taxon>Actinomycetes</taxon>
        <taxon>Kitasatosporales</taxon>
        <taxon>Streptomycetaceae</taxon>
        <taxon>Streptomyces</taxon>
    </lineage>
</organism>
<evidence type="ECO:0000313" key="7">
    <source>
        <dbReference type="Proteomes" id="UP000053398"/>
    </source>
</evidence>
<accession>A0A124HN31</accession>
<evidence type="ECO:0000256" key="2">
    <source>
        <dbReference type="ARBA" id="ARBA00022741"/>
    </source>
</evidence>
<dbReference type="GO" id="GO:0016874">
    <property type="term" value="F:ligase activity"/>
    <property type="evidence" value="ECO:0007669"/>
    <property type="project" value="UniProtKB-KW"/>
</dbReference>
<name>A0A124HN31_STRCK</name>
<proteinExistence type="predicted"/>
<dbReference type="Pfam" id="PF13535">
    <property type="entry name" value="ATP-grasp_4"/>
    <property type="match status" value="1"/>
</dbReference>
<feature type="domain" description="ATP-grasp" evidence="5">
    <location>
        <begin position="110"/>
        <end position="312"/>
    </location>
</feature>
<keyword evidence="3 4" id="KW-0067">ATP-binding</keyword>
<evidence type="ECO:0000259" key="5">
    <source>
        <dbReference type="PROSITE" id="PS50975"/>
    </source>
</evidence>
<dbReference type="PROSITE" id="PS50975">
    <property type="entry name" value="ATP_GRASP"/>
    <property type="match status" value="1"/>
</dbReference>
<sequence>MKPLIVVYDFGAAQPGDIAVGLGDWATWVFAAERNEHTLGMEPLLAQFAPIVWIDDLDQAVAQLGAHSPGGIVTFSEKALRLTGELAHRLGLPQHSPATTALLTDKWNQRSALRAAGVDSVRFHRIDTVGQWADAVAHVGLPAVLKPAFGGASRNTFLIEDEADGRRTVERLLAAGTPGYDPEGALVLEEYLVGRDCAPFGDYVSIEQLVQRGEVTDIAVTGKFPMVPPFRETGRFWPSPLDPEETEQVFDLARRAVKALGITTGLTHTEAKLTPQGPRFIEVNGRLGGGINELSRRAIGTDLIELAGRIALGERVDVPPLPPGRTVYQIIHPAPRDPCELVAVEGTDEIRALPEVTLYRPYARPGTRLEGGVHTRELDVVIGETTGLDDLATVFKDVESRLRFTFAFPGEPGVRTVTGAELGRL</sequence>
<dbReference type="RefSeq" id="WP_059263299.1">
    <property type="nucleotide sequence ID" value="NZ_KQ948355.1"/>
</dbReference>
<dbReference type="InterPro" id="IPR011761">
    <property type="entry name" value="ATP-grasp"/>
</dbReference>
<evidence type="ECO:0000256" key="3">
    <source>
        <dbReference type="ARBA" id="ARBA00022840"/>
    </source>
</evidence>
<keyword evidence="1" id="KW-0436">Ligase</keyword>
<comment type="caution">
    <text evidence="6">The sequence shown here is derived from an EMBL/GenBank/DDBJ whole genome shotgun (WGS) entry which is preliminary data.</text>
</comment>